<keyword evidence="1" id="KW-0812">Transmembrane</keyword>
<keyword evidence="3" id="KW-1185">Reference proteome</keyword>
<feature type="transmembrane region" description="Helical" evidence="1">
    <location>
        <begin position="12"/>
        <end position="38"/>
    </location>
</feature>
<evidence type="ECO:0000313" key="3">
    <source>
        <dbReference type="Proteomes" id="UP000199659"/>
    </source>
</evidence>
<evidence type="ECO:0000256" key="1">
    <source>
        <dbReference type="SAM" id="Phobius"/>
    </source>
</evidence>
<keyword evidence="1" id="KW-0472">Membrane</keyword>
<sequence length="146" mass="16195">MNNIKSVRANMGTIAIVLLVVGVITAIGSAGVIAWGTWNWSKSYNGTFEFAINDSSQESEWVNIGGQSEIKTAQTEGTSDCKYSLYCKKRYGSYDTVYNNLTYSKNNKATSAYSYNFGNIYDYKFKMKKQAGTSTYSTVEILVGIE</sequence>
<accession>A0A1I6JS81</accession>
<dbReference type="Proteomes" id="UP000199659">
    <property type="component" value="Unassembled WGS sequence"/>
</dbReference>
<evidence type="ECO:0000313" key="2">
    <source>
        <dbReference type="EMBL" id="SFR81781.1"/>
    </source>
</evidence>
<evidence type="ECO:0008006" key="4">
    <source>
        <dbReference type="Google" id="ProtNLM"/>
    </source>
</evidence>
<proteinExistence type="predicted"/>
<dbReference type="AlphaFoldDB" id="A0A1I6JS81"/>
<organism evidence="2 3">
    <name type="scientific">Anaeromicropila populeti</name>
    <dbReference type="NCBI Taxonomy" id="37658"/>
    <lineage>
        <taxon>Bacteria</taxon>
        <taxon>Bacillati</taxon>
        <taxon>Bacillota</taxon>
        <taxon>Clostridia</taxon>
        <taxon>Lachnospirales</taxon>
        <taxon>Lachnospiraceae</taxon>
        <taxon>Anaeromicropila</taxon>
    </lineage>
</organism>
<name>A0A1I6JS81_9FIRM</name>
<gene>
    <name evidence="2" type="ORF">SAMN05661086_01937</name>
</gene>
<dbReference type="STRING" id="37658.SAMN05661086_01937"/>
<protein>
    <recommendedName>
        <fullName evidence="4">SipW-cognate class signal peptide</fullName>
    </recommendedName>
</protein>
<dbReference type="RefSeq" id="WP_092560476.1">
    <property type="nucleotide sequence ID" value="NZ_FOYZ01000006.1"/>
</dbReference>
<dbReference type="EMBL" id="FOYZ01000006">
    <property type="protein sequence ID" value="SFR81781.1"/>
    <property type="molecule type" value="Genomic_DNA"/>
</dbReference>
<keyword evidence="1" id="KW-1133">Transmembrane helix</keyword>
<reference evidence="2 3" key="1">
    <citation type="submission" date="2016-10" db="EMBL/GenBank/DDBJ databases">
        <authorList>
            <person name="de Groot N.N."/>
        </authorList>
    </citation>
    <scope>NUCLEOTIDE SEQUENCE [LARGE SCALE GENOMIC DNA]</scope>
    <source>
        <strain evidence="2 3">743A</strain>
    </source>
</reference>